<evidence type="ECO:0000259" key="4">
    <source>
        <dbReference type="PROSITE" id="PS51722"/>
    </source>
</evidence>
<dbReference type="InterPro" id="IPR009000">
    <property type="entry name" value="Transl_B-barrel_sf"/>
</dbReference>
<name>A0A2U3WBC4_ODORO</name>
<dbReference type="RefSeq" id="XP_004405705.1">
    <property type="nucleotide sequence ID" value="XM_004405648.1"/>
</dbReference>
<sequence length="405" mass="44289">MGMMMIDVRIFLGKVLIAFIRFSSFKELAFEDSGKSTTTAHLIYKCGGSDKRTIGKLEKEVAEMGKGPFKYAWVLDKLKVECEHDITIDISLWKFKTSRYYVTIADAPFVDALGHRDSIKNMMTGTSQADCGVLIVTAGVGEFEAGTFKNAQTCEQALLAYTLGVKQLIIGVHKMDSTEPPYSQKRYEELSKEVNTYLKKIGSNPETVYLCQFLVGTVTVYMLEPSANMTWFKRWKVTCKNGISEIGVLKPSMVVTFAPVNVITEVKSAETHHEALSEAIPGDSVGFNVKNISVKDVRHGTVAGDSENDPPTEAPGFTAQEKIEHSSGKKLEGGPTFLKSGDAAIIDMVSGKPVCVEGFSDYPPQGHFAVCDRRQTVSVGVIKVVDKKAVGAGKITKSAQKAQRL</sequence>
<dbReference type="InterPro" id="IPR054696">
    <property type="entry name" value="GTP-eEF1A_C"/>
</dbReference>
<comment type="similarity">
    <text evidence="1">Belongs to the TRAFAC class translation factor GTPase superfamily. Classic translation factor GTPase family. EF-Tu/EF-1A subfamily.</text>
</comment>
<evidence type="ECO:0000256" key="2">
    <source>
        <dbReference type="ARBA" id="ARBA00022741"/>
    </source>
</evidence>
<dbReference type="InterPro" id="IPR009001">
    <property type="entry name" value="Transl_elong_EF1A/Init_IF2_C"/>
</dbReference>
<evidence type="ECO:0000256" key="1">
    <source>
        <dbReference type="ARBA" id="ARBA00007249"/>
    </source>
</evidence>
<dbReference type="SUPFAM" id="SSF50447">
    <property type="entry name" value="Translation proteins"/>
    <property type="match status" value="1"/>
</dbReference>
<dbReference type="Pfam" id="PF03144">
    <property type="entry name" value="GTP_EFTU_D2"/>
    <property type="match status" value="1"/>
</dbReference>
<dbReference type="PRINTS" id="PR00315">
    <property type="entry name" value="ELONGATNFCT"/>
</dbReference>
<dbReference type="GO" id="GO:0003924">
    <property type="term" value="F:GTPase activity"/>
    <property type="evidence" value="ECO:0007669"/>
    <property type="project" value="InterPro"/>
</dbReference>
<dbReference type="Gene3D" id="3.40.50.300">
    <property type="entry name" value="P-loop containing nucleotide triphosphate hydrolases"/>
    <property type="match status" value="1"/>
</dbReference>
<dbReference type="Proteomes" id="UP000245340">
    <property type="component" value="Unplaced"/>
</dbReference>
<dbReference type="Pfam" id="PF00009">
    <property type="entry name" value="GTP_EFTU"/>
    <property type="match status" value="1"/>
</dbReference>
<dbReference type="InParanoid" id="A0A2U3WBC4"/>
<dbReference type="STRING" id="9708.A0A2U3WBC4"/>
<gene>
    <name evidence="6" type="primary">LOC101370225</name>
</gene>
<dbReference type="Gene3D" id="2.40.30.10">
    <property type="entry name" value="Translation factors"/>
    <property type="match status" value="2"/>
</dbReference>
<dbReference type="KEGG" id="oro:101370225"/>
<dbReference type="SUPFAM" id="SSF52540">
    <property type="entry name" value="P-loop containing nucleoside triphosphate hydrolases"/>
    <property type="match status" value="1"/>
</dbReference>
<dbReference type="AlphaFoldDB" id="A0A2U3WBC4"/>
<evidence type="ECO:0000313" key="5">
    <source>
        <dbReference type="Proteomes" id="UP000245340"/>
    </source>
</evidence>
<dbReference type="PROSITE" id="PS51722">
    <property type="entry name" value="G_TR_2"/>
    <property type="match status" value="1"/>
</dbReference>
<protein>
    <submittedName>
        <fullName evidence="6">Elongation factor 1-alpha 1-like</fullName>
    </submittedName>
</protein>
<dbReference type="PANTHER" id="PTHR23115">
    <property type="entry name" value="TRANSLATION FACTOR"/>
    <property type="match status" value="1"/>
</dbReference>
<dbReference type="GO" id="GO:0005525">
    <property type="term" value="F:GTP binding"/>
    <property type="evidence" value="ECO:0007669"/>
    <property type="project" value="UniProtKB-KW"/>
</dbReference>
<dbReference type="InterPro" id="IPR004161">
    <property type="entry name" value="EFTu-like_2"/>
</dbReference>
<keyword evidence="2" id="KW-0547">Nucleotide-binding</keyword>
<dbReference type="InterPro" id="IPR050100">
    <property type="entry name" value="TRAFAC_GTPase_members"/>
</dbReference>
<dbReference type="Pfam" id="PF22594">
    <property type="entry name" value="GTP-eEF1A_C"/>
    <property type="match status" value="1"/>
</dbReference>
<dbReference type="InterPro" id="IPR000795">
    <property type="entry name" value="T_Tr_GTP-bd_dom"/>
</dbReference>
<feature type="domain" description="Tr-type G" evidence="4">
    <location>
        <begin position="20"/>
        <end position="226"/>
    </location>
</feature>
<dbReference type="GeneID" id="101370225"/>
<evidence type="ECO:0000256" key="3">
    <source>
        <dbReference type="ARBA" id="ARBA00023134"/>
    </source>
</evidence>
<reference evidence="6" key="1">
    <citation type="submission" date="2025-08" db="UniProtKB">
        <authorList>
            <consortium name="RefSeq"/>
        </authorList>
    </citation>
    <scope>IDENTIFICATION</scope>
</reference>
<evidence type="ECO:0000313" key="6">
    <source>
        <dbReference type="RefSeq" id="XP_004405705.1"/>
    </source>
</evidence>
<keyword evidence="5" id="KW-1185">Reference proteome</keyword>
<proteinExistence type="inferred from homology"/>
<dbReference type="InterPro" id="IPR027417">
    <property type="entry name" value="P-loop_NTPase"/>
</dbReference>
<organism evidence="5 6">
    <name type="scientific">Odobenus rosmarus divergens</name>
    <name type="common">Pacific walrus</name>
    <dbReference type="NCBI Taxonomy" id="9708"/>
    <lineage>
        <taxon>Eukaryota</taxon>
        <taxon>Metazoa</taxon>
        <taxon>Chordata</taxon>
        <taxon>Craniata</taxon>
        <taxon>Vertebrata</taxon>
        <taxon>Euteleostomi</taxon>
        <taxon>Mammalia</taxon>
        <taxon>Eutheria</taxon>
        <taxon>Laurasiatheria</taxon>
        <taxon>Carnivora</taxon>
        <taxon>Caniformia</taxon>
        <taxon>Pinnipedia</taxon>
        <taxon>Odobenidae</taxon>
        <taxon>Odobenus</taxon>
    </lineage>
</organism>
<accession>A0A2U3WBC4</accession>
<keyword evidence="3" id="KW-0342">GTP-binding</keyword>
<dbReference type="SUPFAM" id="SSF50465">
    <property type="entry name" value="EF-Tu/eEF-1alpha/eIF2-gamma C-terminal domain"/>
    <property type="match status" value="1"/>
</dbReference>